<protein>
    <recommendedName>
        <fullName evidence="2">Glycoside hydrolase family 31 TIM barrel domain-containing protein</fullName>
    </recommendedName>
</protein>
<comment type="similarity">
    <text evidence="1">Belongs to the glycosyl hydrolase 31 family.</text>
</comment>
<sequence length="214" mass="25711">MVLCFLCYILKLYNCYLNIFGFCKRSLYSLKIPKREFSIWNHDFWEFDTQVGYSLYGDFTIIQLIISHSFIKMKQTHDIRNDELEFKIFLGKKNPKELIKQYNQYLNGWELHQFWAFGWHQSRWGYQITSVIKDVIRNYKESDIPLEVIWTELDYMQVRKDFTLNEVLYPREDLQNITQQDGVCQIPILDLGIAIDGDCGRDLVKSRAYIKSNR</sequence>
<dbReference type="Proteomes" id="UP000692954">
    <property type="component" value="Unassembled WGS sequence"/>
</dbReference>
<dbReference type="GO" id="GO:0004553">
    <property type="term" value="F:hydrolase activity, hydrolyzing O-glycosyl compounds"/>
    <property type="evidence" value="ECO:0007669"/>
    <property type="project" value="InterPro"/>
</dbReference>
<proteinExistence type="inferred from homology"/>
<dbReference type="EMBL" id="CAJJDN010000209">
    <property type="protein sequence ID" value="CAD8129182.1"/>
    <property type="molecule type" value="Genomic_DNA"/>
</dbReference>
<dbReference type="InterPro" id="IPR000322">
    <property type="entry name" value="Glyco_hydro_31_TIM"/>
</dbReference>
<organism evidence="3 4">
    <name type="scientific">Paramecium sonneborni</name>
    <dbReference type="NCBI Taxonomy" id="65129"/>
    <lineage>
        <taxon>Eukaryota</taxon>
        <taxon>Sar</taxon>
        <taxon>Alveolata</taxon>
        <taxon>Ciliophora</taxon>
        <taxon>Intramacronucleata</taxon>
        <taxon>Oligohymenophorea</taxon>
        <taxon>Peniculida</taxon>
        <taxon>Parameciidae</taxon>
        <taxon>Paramecium</taxon>
    </lineage>
</organism>
<evidence type="ECO:0000259" key="2">
    <source>
        <dbReference type="Pfam" id="PF01055"/>
    </source>
</evidence>
<dbReference type="PANTHER" id="PTHR22762">
    <property type="entry name" value="ALPHA-GLUCOSIDASE"/>
    <property type="match status" value="1"/>
</dbReference>
<dbReference type="AlphaFoldDB" id="A0A8S1RPB2"/>
<keyword evidence="4" id="KW-1185">Reference proteome</keyword>
<keyword evidence="1" id="KW-0326">Glycosidase</keyword>
<feature type="domain" description="Glycoside hydrolase family 31 TIM barrel" evidence="2">
    <location>
        <begin position="111"/>
        <end position="195"/>
    </location>
</feature>
<gene>
    <name evidence="3" type="ORF">PSON_ATCC_30995.1.T2090032</name>
</gene>
<evidence type="ECO:0000256" key="1">
    <source>
        <dbReference type="RuleBase" id="RU361185"/>
    </source>
</evidence>
<dbReference type="GO" id="GO:0005975">
    <property type="term" value="P:carbohydrate metabolic process"/>
    <property type="evidence" value="ECO:0007669"/>
    <property type="project" value="InterPro"/>
</dbReference>
<reference evidence="3" key="1">
    <citation type="submission" date="2021-01" db="EMBL/GenBank/DDBJ databases">
        <authorList>
            <consortium name="Genoscope - CEA"/>
            <person name="William W."/>
        </authorList>
    </citation>
    <scope>NUCLEOTIDE SEQUENCE</scope>
</reference>
<evidence type="ECO:0000313" key="3">
    <source>
        <dbReference type="EMBL" id="CAD8129182.1"/>
    </source>
</evidence>
<accession>A0A8S1RPB2</accession>
<dbReference type="Pfam" id="PF01055">
    <property type="entry name" value="Glyco_hydro_31_2nd"/>
    <property type="match status" value="1"/>
</dbReference>
<keyword evidence="1" id="KW-0378">Hydrolase</keyword>
<evidence type="ECO:0000313" key="4">
    <source>
        <dbReference type="Proteomes" id="UP000692954"/>
    </source>
</evidence>
<dbReference type="OrthoDB" id="440381at2759"/>
<name>A0A8S1RPB2_9CILI</name>
<comment type="caution">
    <text evidence="3">The sequence shown here is derived from an EMBL/GenBank/DDBJ whole genome shotgun (WGS) entry which is preliminary data.</text>
</comment>
<dbReference type="PANTHER" id="PTHR22762:SF133">
    <property type="entry name" value="P-TYPE DOMAIN-CONTAINING PROTEIN"/>
    <property type="match status" value="1"/>
</dbReference>